<evidence type="ECO:0000256" key="1">
    <source>
        <dbReference type="SAM" id="MobiDB-lite"/>
    </source>
</evidence>
<feature type="region of interest" description="Disordered" evidence="1">
    <location>
        <begin position="1"/>
        <end position="20"/>
    </location>
</feature>
<dbReference type="Proteomes" id="UP001151760">
    <property type="component" value="Unassembled WGS sequence"/>
</dbReference>
<gene>
    <name evidence="2" type="ORF">Tco_0774865</name>
</gene>
<proteinExistence type="predicted"/>
<evidence type="ECO:0000313" key="2">
    <source>
        <dbReference type="EMBL" id="GJS92229.1"/>
    </source>
</evidence>
<sequence>MQEEQEMTEQQKKRQASAKYYTEEDWDIIRANVESNAELSKILLGENESGEDFATRMVNLLNQRKKFFAEQRA</sequence>
<organism evidence="2 3">
    <name type="scientific">Tanacetum coccineum</name>
    <dbReference type="NCBI Taxonomy" id="301880"/>
    <lineage>
        <taxon>Eukaryota</taxon>
        <taxon>Viridiplantae</taxon>
        <taxon>Streptophyta</taxon>
        <taxon>Embryophyta</taxon>
        <taxon>Tracheophyta</taxon>
        <taxon>Spermatophyta</taxon>
        <taxon>Magnoliopsida</taxon>
        <taxon>eudicotyledons</taxon>
        <taxon>Gunneridae</taxon>
        <taxon>Pentapetalae</taxon>
        <taxon>asterids</taxon>
        <taxon>campanulids</taxon>
        <taxon>Asterales</taxon>
        <taxon>Asteraceae</taxon>
        <taxon>Asteroideae</taxon>
        <taxon>Anthemideae</taxon>
        <taxon>Anthemidinae</taxon>
        <taxon>Tanacetum</taxon>
    </lineage>
</organism>
<reference evidence="2" key="2">
    <citation type="submission" date="2022-01" db="EMBL/GenBank/DDBJ databases">
        <authorList>
            <person name="Yamashiro T."/>
            <person name="Shiraishi A."/>
            <person name="Satake H."/>
            <person name="Nakayama K."/>
        </authorList>
    </citation>
    <scope>NUCLEOTIDE SEQUENCE</scope>
</reference>
<accession>A0ABQ4ZPR8</accession>
<protein>
    <submittedName>
        <fullName evidence="2">Uncharacterized protein</fullName>
    </submittedName>
</protein>
<reference evidence="2" key="1">
    <citation type="journal article" date="2022" name="Int. J. Mol. Sci.">
        <title>Draft Genome of Tanacetum Coccineum: Genomic Comparison of Closely Related Tanacetum-Family Plants.</title>
        <authorList>
            <person name="Yamashiro T."/>
            <person name="Shiraishi A."/>
            <person name="Nakayama K."/>
            <person name="Satake H."/>
        </authorList>
    </citation>
    <scope>NUCLEOTIDE SEQUENCE</scope>
</reference>
<evidence type="ECO:0000313" key="3">
    <source>
        <dbReference type="Proteomes" id="UP001151760"/>
    </source>
</evidence>
<name>A0ABQ4ZPR8_9ASTR</name>
<keyword evidence="3" id="KW-1185">Reference proteome</keyword>
<dbReference type="EMBL" id="BQNB010011566">
    <property type="protein sequence ID" value="GJS92229.1"/>
    <property type="molecule type" value="Genomic_DNA"/>
</dbReference>
<comment type="caution">
    <text evidence="2">The sequence shown here is derived from an EMBL/GenBank/DDBJ whole genome shotgun (WGS) entry which is preliminary data.</text>
</comment>